<dbReference type="RefSeq" id="XP_069308893.1">
    <property type="nucleotide sequence ID" value="XM_069449079.1"/>
</dbReference>
<keyword evidence="3" id="KW-0812">Transmembrane</keyword>
<evidence type="ECO:0000313" key="5">
    <source>
        <dbReference type="Proteomes" id="UP001578633"/>
    </source>
</evidence>
<evidence type="ECO:0000256" key="2">
    <source>
        <dbReference type="SAM" id="MobiDB-lite"/>
    </source>
</evidence>
<protein>
    <submittedName>
        <fullName evidence="4">Uncharacterized protein</fullName>
    </submittedName>
</protein>
<feature type="coiled-coil region" evidence="1">
    <location>
        <begin position="522"/>
        <end position="549"/>
    </location>
</feature>
<dbReference type="GeneID" id="96082668"/>
<accession>A0ABR3UPR7</accession>
<gene>
    <name evidence="4" type="ORF">ACET3X_002346</name>
</gene>
<evidence type="ECO:0000313" key="4">
    <source>
        <dbReference type="EMBL" id="KAL1798309.1"/>
    </source>
</evidence>
<evidence type="ECO:0000256" key="1">
    <source>
        <dbReference type="SAM" id="Coils"/>
    </source>
</evidence>
<keyword evidence="3" id="KW-1133">Transmembrane helix</keyword>
<reference evidence="4 5" key="1">
    <citation type="submission" date="2024-09" db="EMBL/GenBank/DDBJ databases">
        <title>T2T genomes of carrot and Alternaria dauci and their utility for understanding host-pathogen interaction during carrot leaf blight disease.</title>
        <authorList>
            <person name="Liu W."/>
            <person name="Xu S."/>
            <person name="Ou C."/>
            <person name="Liu X."/>
            <person name="Zhuang F."/>
            <person name="Deng X.W."/>
        </authorList>
    </citation>
    <scope>NUCLEOTIDE SEQUENCE [LARGE SCALE GENOMIC DNA]</scope>
    <source>
        <strain evidence="4 5">A2016</strain>
    </source>
</reference>
<feature type="transmembrane region" description="Helical" evidence="3">
    <location>
        <begin position="76"/>
        <end position="97"/>
    </location>
</feature>
<sequence>MEVTHDKARNSAHTKAPSTTVVTVAMTPQAEPSIMPAGRQILQDGRRATSQLTKAKISYHTRLLRATSRMVPLGVFFMYLGCAIITLCTGLLCIGIFMQPRLNRAVDEFHVQSTTLHKEQILYSRLDKLLSEQLSRGFMETHEDCLIRGLEKANDELFGLGFQYSDMRARIMEWTMDNCGRLQYTPQVVTQDPTPQQAVLTYWANMRYRSSRILEEALEAARLKARSIWNRFLGSIYVPNIHALAEHISTSSDTGDTPSSIQSRPEVPFGFALRCEPSQPCRLVYPPLSSVRPDKVSTTPKAIAKLERRLRELSAFDANLQKGVLVTQYLAKVLIIMGWILFGIRIASLVGAASYMAATKKIARKKAPTWLTRLPGPMTTDDNYIVKILGFCLALEWFDYLLVKYSEHLVRNGSMVLLGLFSLLLSSSMLLRFFIAPKPRFPDIYQFCGLVKELYLIMQGYELPAGEDIDSELSSVGVIHVEAPGPRTIECSPTGAETNSGSSDHHQRNRSVNPHRRSVSLLASLAENLETQEKVLREELKEVERLQVMENDAQFGYDTDVFTDTDSEPGTEDNGFVDLAGGVTPQLTDAESGWSVVDA</sequence>
<feature type="transmembrane region" description="Helical" evidence="3">
    <location>
        <begin position="415"/>
        <end position="435"/>
    </location>
</feature>
<proteinExistence type="predicted"/>
<keyword evidence="5" id="KW-1185">Reference proteome</keyword>
<name>A0ABR3UPR7_9PLEO</name>
<keyword evidence="3" id="KW-0472">Membrane</keyword>
<evidence type="ECO:0000256" key="3">
    <source>
        <dbReference type="SAM" id="Phobius"/>
    </source>
</evidence>
<dbReference type="Proteomes" id="UP001578633">
    <property type="component" value="Chromosome 2"/>
</dbReference>
<dbReference type="EMBL" id="JBHGVX010000002">
    <property type="protein sequence ID" value="KAL1798309.1"/>
    <property type="molecule type" value="Genomic_DNA"/>
</dbReference>
<feature type="transmembrane region" description="Helical" evidence="3">
    <location>
        <begin position="329"/>
        <end position="358"/>
    </location>
</feature>
<organism evidence="4 5">
    <name type="scientific">Alternaria dauci</name>
    <dbReference type="NCBI Taxonomy" id="48095"/>
    <lineage>
        <taxon>Eukaryota</taxon>
        <taxon>Fungi</taxon>
        <taxon>Dikarya</taxon>
        <taxon>Ascomycota</taxon>
        <taxon>Pezizomycotina</taxon>
        <taxon>Dothideomycetes</taxon>
        <taxon>Pleosporomycetidae</taxon>
        <taxon>Pleosporales</taxon>
        <taxon>Pleosporineae</taxon>
        <taxon>Pleosporaceae</taxon>
        <taxon>Alternaria</taxon>
        <taxon>Alternaria sect. Porri</taxon>
    </lineage>
</organism>
<feature type="region of interest" description="Disordered" evidence="2">
    <location>
        <begin position="487"/>
        <end position="515"/>
    </location>
</feature>
<keyword evidence="1" id="KW-0175">Coiled coil</keyword>
<comment type="caution">
    <text evidence="4">The sequence shown here is derived from an EMBL/GenBank/DDBJ whole genome shotgun (WGS) entry which is preliminary data.</text>
</comment>